<dbReference type="Pfam" id="PF13432">
    <property type="entry name" value="TPR_16"/>
    <property type="match status" value="1"/>
</dbReference>
<accession>A0AAN9XED4</accession>
<dbReference type="InterPro" id="IPR019734">
    <property type="entry name" value="TPR_rpt"/>
</dbReference>
<organism evidence="3 4">
    <name type="scientific">Psophocarpus tetragonolobus</name>
    <name type="common">Winged bean</name>
    <name type="synonym">Dolichos tetragonolobus</name>
    <dbReference type="NCBI Taxonomy" id="3891"/>
    <lineage>
        <taxon>Eukaryota</taxon>
        <taxon>Viridiplantae</taxon>
        <taxon>Streptophyta</taxon>
        <taxon>Embryophyta</taxon>
        <taxon>Tracheophyta</taxon>
        <taxon>Spermatophyta</taxon>
        <taxon>Magnoliopsida</taxon>
        <taxon>eudicotyledons</taxon>
        <taxon>Gunneridae</taxon>
        <taxon>Pentapetalae</taxon>
        <taxon>rosids</taxon>
        <taxon>fabids</taxon>
        <taxon>Fabales</taxon>
        <taxon>Fabaceae</taxon>
        <taxon>Papilionoideae</taxon>
        <taxon>50 kb inversion clade</taxon>
        <taxon>NPAAA clade</taxon>
        <taxon>indigoferoid/millettioid clade</taxon>
        <taxon>Phaseoleae</taxon>
        <taxon>Psophocarpus</taxon>
    </lineage>
</organism>
<sequence length="370" mass="40711">MSVRSSGLFWFQINCCDSKQGRGFGENRIKTNKSDKPRSLSSQAPRLSPQLDGKSRNDLDFEERLKAVRRSALEQKKAEQEIQFGAIDYDAPISSDDKTIGLGTKIGVGVAVLVFGLVFAFGDFLPSGSVSPTEDSAVVNTKKLSEEDKATLQSRLKEFEATLSSSPRDSTALEGAAVTLAELGEYARSASLLNDLTKEKPNDADVFRLLGEVKYELKDYEGSIAAYKSSARVSKDIQFEVLHGLCNSLLAAEKPEEAVQLLLAYREHLSSENLSKISDSYSTGSQKLDPVQVELLLGKAYSDWGHVSDAVAVYDQLISTYPNDFRGYLAKGIILKENKNIGDAERMFIQARFFAPDKAKALVDRYSSSR</sequence>
<evidence type="ECO:0000256" key="2">
    <source>
        <dbReference type="SAM" id="MobiDB-lite"/>
    </source>
</evidence>
<dbReference type="Gene3D" id="1.25.40.10">
    <property type="entry name" value="Tetratricopeptide repeat domain"/>
    <property type="match status" value="1"/>
</dbReference>
<protein>
    <recommendedName>
        <fullName evidence="5">Tetratricopeptide repeat (TPR)-like superfamily protein</fullName>
    </recommendedName>
</protein>
<feature type="repeat" description="TPR" evidence="1">
    <location>
        <begin position="291"/>
        <end position="324"/>
    </location>
</feature>
<dbReference type="Proteomes" id="UP001386955">
    <property type="component" value="Unassembled WGS sequence"/>
</dbReference>
<feature type="region of interest" description="Disordered" evidence="2">
    <location>
        <begin position="24"/>
        <end position="55"/>
    </location>
</feature>
<comment type="caution">
    <text evidence="3">The sequence shown here is derived from an EMBL/GenBank/DDBJ whole genome shotgun (WGS) entry which is preliminary data.</text>
</comment>
<dbReference type="PROSITE" id="PS50005">
    <property type="entry name" value="TPR"/>
    <property type="match status" value="1"/>
</dbReference>
<evidence type="ECO:0008006" key="5">
    <source>
        <dbReference type="Google" id="ProtNLM"/>
    </source>
</evidence>
<dbReference type="InterPro" id="IPR011990">
    <property type="entry name" value="TPR-like_helical_dom_sf"/>
</dbReference>
<dbReference type="AlphaFoldDB" id="A0AAN9XED4"/>
<evidence type="ECO:0000313" key="4">
    <source>
        <dbReference type="Proteomes" id="UP001386955"/>
    </source>
</evidence>
<dbReference type="PANTHER" id="PTHR26312:SF126">
    <property type="entry name" value="TETRATRICOPEPTIDE REPEAT (TPR)-LIKE SUPERFAMILY PROTEIN"/>
    <property type="match status" value="1"/>
</dbReference>
<evidence type="ECO:0000313" key="3">
    <source>
        <dbReference type="EMBL" id="KAK7389443.1"/>
    </source>
</evidence>
<dbReference type="PANTHER" id="PTHR26312">
    <property type="entry name" value="TETRATRICOPEPTIDE REPEAT PROTEIN 5"/>
    <property type="match status" value="1"/>
</dbReference>
<dbReference type="Pfam" id="PF13174">
    <property type="entry name" value="TPR_6"/>
    <property type="match status" value="1"/>
</dbReference>
<dbReference type="GO" id="GO:0009535">
    <property type="term" value="C:chloroplast thylakoid membrane"/>
    <property type="evidence" value="ECO:0007669"/>
    <property type="project" value="TreeGrafter"/>
</dbReference>
<feature type="compositionally biased region" description="Basic and acidic residues" evidence="2">
    <location>
        <begin position="25"/>
        <end position="38"/>
    </location>
</feature>
<dbReference type="SUPFAM" id="SSF48452">
    <property type="entry name" value="TPR-like"/>
    <property type="match status" value="1"/>
</dbReference>
<proteinExistence type="predicted"/>
<name>A0AAN9XED4_PSOTE</name>
<reference evidence="3 4" key="1">
    <citation type="submission" date="2024-01" db="EMBL/GenBank/DDBJ databases">
        <title>The genomes of 5 underutilized Papilionoideae crops provide insights into root nodulation and disease resistanc.</title>
        <authorList>
            <person name="Jiang F."/>
        </authorList>
    </citation>
    <scope>NUCLEOTIDE SEQUENCE [LARGE SCALE GENOMIC DNA]</scope>
    <source>
        <strain evidence="3">DUOXIRENSHENG_FW03</strain>
        <tissue evidence="3">Leaves</tissue>
    </source>
</reference>
<keyword evidence="4" id="KW-1185">Reference proteome</keyword>
<evidence type="ECO:0000256" key="1">
    <source>
        <dbReference type="PROSITE-ProRule" id="PRU00339"/>
    </source>
</evidence>
<keyword evidence="1" id="KW-0802">TPR repeat</keyword>
<gene>
    <name evidence="3" type="ORF">VNO78_24484</name>
</gene>
<dbReference type="EMBL" id="JAYMYS010000006">
    <property type="protein sequence ID" value="KAK7389443.1"/>
    <property type="molecule type" value="Genomic_DNA"/>
</dbReference>
<dbReference type="SMART" id="SM00028">
    <property type="entry name" value="TPR"/>
    <property type="match status" value="3"/>
</dbReference>